<name>A0ABT9P9K6_9ACTN</name>
<keyword evidence="2" id="KW-1185">Reference proteome</keyword>
<dbReference type="Proteomes" id="UP001235712">
    <property type="component" value="Unassembled WGS sequence"/>
</dbReference>
<proteinExistence type="predicted"/>
<dbReference type="EMBL" id="JAUSQZ010000001">
    <property type="protein sequence ID" value="MDP9829372.1"/>
    <property type="molecule type" value="Genomic_DNA"/>
</dbReference>
<protein>
    <submittedName>
        <fullName evidence="1">Uncharacterized protein</fullName>
    </submittedName>
</protein>
<evidence type="ECO:0000313" key="1">
    <source>
        <dbReference type="EMBL" id="MDP9829372.1"/>
    </source>
</evidence>
<dbReference type="RefSeq" id="WP_307247498.1">
    <property type="nucleotide sequence ID" value="NZ_JAUSQZ010000001.1"/>
</dbReference>
<evidence type="ECO:0000313" key="2">
    <source>
        <dbReference type="Proteomes" id="UP001235712"/>
    </source>
</evidence>
<gene>
    <name evidence="1" type="ORF">J2S57_005121</name>
</gene>
<accession>A0ABT9P9K6</accession>
<organism evidence="1 2">
    <name type="scientific">Kineosporia succinea</name>
    <dbReference type="NCBI Taxonomy" id="84632"/>
    <lineage>
        <taxon>Bacteria</taxon>
        <taxon>Bacillati</taxon>
        <taxon>Actinomycetota</taxon>
        <taxon>Actinomycetes</taxon>
        <taxon>Kineosporiales</taxon>
        <taxon>Kineosporiaceae</taxon>
        <taxon>Kineosporia</taxon>
    </lineage>
</organism>
<reference evidence="1 2" key="1">
    <citation type="submission" date="2023-07" db="EMBL/GenBank/DDBJ databases">
        <title>Sequencing the genomes of 1000 actinobacteria strains.</title>
        <authorList>
            <person name="Klenk H.-P."/>
        </authorList>
    </citation>
    <scope>NUCLEOTIDE SEQUENCE [LARGE SCALE GENOMIC DNA]</scope>
    <source>
        <strain evidence="1 2">DSM 44388</strain>
    </source>
</reference>
<sequence length="69" mass="7784">MTTFTEYAEAFAIFAKYQPQGSNVSAEHDEIWAGPAEGYGPISNEDQGRLRELGWTHDGDDSYGWHLYV</sequence>
<comment type="caution">
    <text evidence="1">The sequence shown here is derived from an EMBL/GenBank/DDBJ whole genome shotgun (WGS) entry which is preliminary data.</text>
</comment>